<evidence type="ECO:0000313" key="2">
    <source>
        <dbReference type="Proteomes" id="UP000190037"/>
    </source>
</evidence>
<comment type="caution">
    <text evidence="1">The sequence shown here is derived from an EMBL/GenBank/DDBJ whole genome shotgun (WGS) entry which is preliminary data.</text>
</comment>
<proteinExistence type="predicted"/>
<reference evidence="1 2" key="1">
    <citation type="submission" date="2017-03" db="EMBL/GenBank/DDBJ databases">
        <title>Draft genome sequence of Streptomyces scabrisporus NF3, endophyte isolated from Amphipterygium adstringens.</title>
        <authorList>
            <person name="Vazquez M."/>
            <person name="Ceapa C.D."/>
            <person name="Rodriguez Luna D."/>
            <person name="Sanchez Esquivel S."/>
        </authorList>
    </citation>
    <scope>NUCLEOTIDE SEQUENCE [LARGE SCALE GENOMIC DNA]</scope>
    <source>
        <strain evidence="1 2">NF3</strain>
    </source>
</reference>
<dbReference type="Proteomes" id="UP000190037">
    <property type="component" value="Unassembled WGS sequence"/>
</dbReference>
<accession>A0A1T3P022</accession>
<dbReference type="InterPro" id="IPR021391">
    <property type="entry name" value="DUF3027"/>
</dbReference>
<dbReference type="EMBL" id="MWQN01000001">
    <property type="protein sequence ID" value="OPC82457.1"/>
    <property type="molecule type" value="Genomic_DNA"/>
</dbReference>
<dbReference type="STRING" id="159449.B4N89_17280"/>
<gene>
    <name evidence="1" type="ORF">B4N89_17280</name>
</gene>
<evidence type="ECO:0008006" key="3">
    <source>
        <dbReference type="Google" id="ProtNLM"/>
    </source>
</evidence>
<dbReference type="RefSeq" id="WP_078976723.1">
    <property type="nucleotide sequence ID" value="NZ_MWQN01000001.1"/>
</dbReference>
<evidence type="ECO:0000313" key="1">
    <source>
        <dbReference type="EMBL" id="OPC82457.1"/>
    </source>
</evidence>
<protein>
    <recommendedName>
        <fullName evidence="3">DUF3027 domain-containing protein</fullName>
    </recommendedName>
</protein>
<dbReference type="AlphaFoldDB" id="A0A1T3P022"/>
<dbReference type="eggNOG" id="ENOG502ZBU7">
    <property type="taxonomic scope" value="Bacteria"/>
</dbReference>
<sequence>MTLVSAATRSRTPDRLCAEAVDLAFAAAEEAAGQDSVGEHLGVQVDGDRLVTHLFACRESAYHGWRWAVTVARAPRAKLVTVDETVLVPGPEALLAPAWVPWNERLRPGDLGVGDLLPTDADDPRLEFGYTGADETEEESTEPIGLGPKAVAYELGQGRVRVLSPVGRDLAADRWDEHFGRATPMAQAAPAHCTSCGFLVKVGGPLGQAFGVCANEYSPADGRMVSLAYGCGGHSEAAVMPAATPAAELSLDEYRIETVRIRPVESAVDEDGMEPGEDQLGHS</sequence>
<name>A0A1T3P022_9ACTN</name>
<dbReference type="Pfam" id="PF11228">
    <property type="entry name" value="DUF3027"/>
    <property type="match status" value="1"/>
</dbReference>
<organism evidence="1 2">
    <name type="scientific">Embleya scabrispora</name>
    <dbReference type="NCBI Taxonomy" id="159449"/>
    <lineage>
        <taxon>Bacteria</taxon>
        <taxon>Bacillati</taxon>
        <taxon>Actinomycetota</taxon>
        <taxon>Actinomycetes</taxon>
        <taxon>Kitasatosporales</taxon>
        <taxon>Streptomycetaceae</taxon>
        <taxon>Embleya</taxon>
    </lineage>
</organism>
<keyword evidence="2" id="KW-1185">Reference proteome</keyword>